<sequence>MPPLAAMPLVRQVMKLQNVVTRGLHGVHPSIDGPLEGGGICVIGRTDHLLHTLPHMLVQVVQDHDSVRFITTLASALQSLPVPLCLEGGLHVTVDFSNHSLQSNY</sequence>
<gene>
    <name evidence="1" type="ORF">LSAA_3046</name>
</gene>
<dbReference type="AlphaFoldDB" id="A0A7R8CFX0"/>
<organism evidence="1 2">
    <name type="scientific">Lepeophtheirus salmonis</name>
    <name type="common">Salmon louse</name>
    <name type="synonym">Caligus salmonis</name>
    <dbReference type="NCBI Taxonomy" id="72036"/>
    <lineage>
        <taxon>Eukaryota</taxon>
        <taxon>Metazoa</taxon>
        <taxon>Ecdysozoa</taxon>
        <taxon>Arthropoda</taxon>
        <taxon>Crustacea</taxon>
        <taxon>Multicrustacea</taxon>
        <taxon>Hexanauplia</taxon>
        <taxon>Copepoda</taxon>
        <taxon>Siphonostomatoida</taxon>
        <taxon>Caligidae</taxon>
        <taxon>Lepeophtheirus</taxon>
    </lineage>
</organism>
<proteinExistence type="predicted"/>
<protein>
    <submittedName>
        <fullName evidence="1">(salmon louse) hypothetical protein</fullName>
    </submittedName>
</protein>
<reference evidence="1" key="1">
    <citation type="submission" date="2021-02" db="EMBL/GenBank/DDBJ databases">
        <authorList>
            <person name="Bekaert M."/>
        </authorList>
    </citation>
    <scope>NUCLEOTIDE SEQUENCE</scope>
    <source>
        <strain evidence="1">IoA-00</strain>
    </source>
</reference>
<dbReference type="Proteomes" id="UP000675881">
    <property type="component" value="Chromosome 11"/>
</dbReference>
<name>A0A7R8CFX0_LEPSM</name>
<keyword evidence="2" id="KW-1185">Reference proteome</keyword>
<evidence type="ECO:0000313" key="2">
    <source>
        <dbReference type="Proteomes" id="UP000675881"/>
    </source>
</evidence>
<dbReference type="EMBL" id="HG994590">
    <property type="protein sequence ID" value="CAF2810445.1"/>
    <property type="molecule type" value="Genomic_DNA"/>
</dbReference>
<accession>A0A7R8CFX0</accession>
<evidence type="ECO:0000313" key="1">
    <source>
        <dbReference type="EMBL" id="CAF2810445.1"/>
    </source>
</evidence>